<dbReference type="GO" id="GO:0046872">
    <property type="term" value="F:metal ion binding"/>
    <property type="evidence" value="ECO:0007669"/>
    <property type="project" value="UniProtKB-KW"/>
</dbReference>
<dbReference type="PROSITE" id="PS00551">
    <property type="entry name" value="MOLYBDOPTERIN_PROK_1"/>
    <property type="match status" value="1"/>
</dbReference>
<proteinExistence type="inferred from homology"/>
<keyword evidence="4" id="KW-0004">4Fe-4S</keyword>
<dbReference type="InterPro" id="IPR006963">
    <property type="entry name" value="Mopterin_OxRdtase_4Fe-4S_dom"/>
</dbReference>
<dbReference type="GO" id="GO:0016491">
    <property type="term" value="F:oxidoreductase activity"/>
    <property type="evidence" value="ECO:0007669"/>
    <property type="project" value="UniProtKB-KW"/>
</dbReference>
<evidence type="ECO:0000259" key="9">
    <source>
        <dbReference type="PROSITE" id="PS51669"/>
    </source>
</evidence>
<keyword evidence="7" id="KW-0408">Iron</keyword>
<feature type="non-terminal residue" evidence="10">
    <location>
        <position position="169"/>
    </location>
</feature>
<keyword evidence="5" id="KW-0479">Metal-binding</keyword>
<keyword evidence="6" id="KW-0560">Oxidoreductase</keyword>
<dbReference type="SMART" id="SM00926">
    <property type="entry name" value="Molybdop_Fe4S4"/>
    <property type="match status" value="1"/>
</dbReference>
<evidence type="ECO:0000256" key="6">
    <source>
        <dbReference type="ARBA" id="ARBA00023002"/>
    </source>
</evidence>
<dbReference type="GO" id="GO:0030313">
    <property type="term" value="C:cell envelope"/>
    <property type="evidence" value="ECO:0007669"/>
    <property type="project" value="UniProtKB-SubCell"/>
</dbReference>
<comment type="cofactor">
    <cofactor evidence="1">
        <name>[4Fe-4S] cluster</name>
        <dbReference type="ChEBI" id="CHEBI:49883"/>
    </cofactor>
</comment>
<evidence type="ECO:0000256" key="1">
    <source>
        <dbReference type="ARBA" id="ARBA00001966"/>
    </source>
</evidence>
<accession>A0A931CWI8</accession>
<dbReference type="PANTHER" id="PTHR43598:SF5">
    <property type="entry name" value="DMSO REDUCTASE CHAIN A"/>
    <property type="match status" value="1"/>
</dbReference>
<protein>
    <submittedName>
        <fullName evidence="10">Molybdopterin-dependent oxidoreductase</fullName>
    </submittedName>
</protein>
<dbReference type="Gene3D" id="2.20.25.90">
    <property type="entry name" value="ADC-like domains"/>
    <property type="match status" value="1"/>
</dbReference>
<dbReference type="SUPFAM" id="SSF53706">
    <property type="entry name" value="Formate dehydrogenase/DMSO reductase, domains 1-3"/>
    <property type="match status" value="1"/>
</dbReference>
<dbReference type="Gene3D" id="3.40.50.740">
    <property type="match status" value="1"/>
</dbReference>
<feature type="domain" description="4Fe-4S Mo/W bis-MGD-type" evidence="9">
    <location>
        <begin position="3"/>
        <end position="59"/>
    </location>
</feature>
<dbReference type="InterPro" id="IPR006656">
    <property type="entry name" value="Mopterin_OxRdtase"/>
</dbReference>
<dbReference type="AlphaFoldDB" id="A0A931CWI8"/>
<dbReference type="Proteomes" id="UP000706172">
    <property type="component" value="Unassembled WGS sequence"/>
</dbReference>
<name>A0A931CWI8_9BACT</name>
<evidence type="ECO:0000313" key="11">
    <source>
        <dbReference type="Proteomes" id="UP000706172"/>
    </source>
</evidence>
<dbReference type="Pfam" id="PF04879">
    <property type="entry name" value="Molybdop_Fe4S4"/>
    <property type="match status" value="1"/>
</dbReference>
<dbReference type="PROSITE" id="PS51669">
    <property type="entry name" value="4FE4S_MOW_BIS_MGD"/>
    <property type="match status" value="1"/>
</dbReference>
<dbReference type="Pfam" id="PF00384">
    <property type="entry name" value="Molybdopterin"/>
    <property type="match status" value="1"/>
</dbReference>
<evidence type="ECO:0000256" key="8">
    <source>
        <dbReference type="ARBA" id="ARBA00023014"/>
    </source>
</evidence>
<evidence type="ECO:0000256" key="4">
    <source>
        <dbReference type="ARBA" id="ARBA00022485"/>
    </source>
</evidence>
<dbReference type="InterPro" id="IPR027467">
    <property type="entry name" value="MopterinOxRdtase_cofactor_BS"/>
</dbReference>
<dbReference type="Gene3D" id="3.40.228.10">
    <property type="entry name" value="Dimethylsulfoxide Reductase, domain 2"/>
    <property type="match status" value="1"/>
</dbReference>
<comment type="similarity">
    <text evidence="3">Belongs to the prokaryotic molybdopterin-containing oxidoreductase family.</text>
</comment>
<comment type="subcellular location">
    <subcellularLocation>
        <location evidence="2">Cell envelope</location>
    </subcellularLocation>
</comment>
<organism evidence="10 11">
    <name type="scientific">Desulfotignum balticum</name>
    <dbReference type="NCBI Taxonomy" id="115781"/>
    <lineage>
        <taxon>Bacteria</taxon>
        <taxon>Pseudomonadati</taxon>
        <taxon>Thermodesulfobacteriota</taxon>
        <taxon>Desulfobacteria</taxon>
        <taxon>Desulfobacterales</taxon>
        <taxon>Desulfobacteraceae</taxon>
        <taxon>Desulfotignum</taxon>
    </lineage>
</organism>
<evidence type="ECO:0000313" key="10">
    <source>
        <dbReference type="EMBL" id="MBG0778716.1"/>
    </source>
</evidence>
<dbReference type="EMBL" id="JACCQK010000087">
    <property type="protein sequence ID" value="MBG0778716.1"/>
    <property type="molecule type" value="Genomic_DNA"/>
</dbReference>
<reference evidence="10" key="1">
    <citation type="submission" date="2020-07" db="EMBL/GenBank/DDBJ databases">
        <title>Severe corrosion of carbon steel in oil field produced water can be linked to methanogenic archaea containing a special type of NiFe hydrogenase.</title>
        <authorList>
            <person name="Lahme S."/>
            <person name="Mand J."/>
            <person name="Longwell J."/>
            <person name="Smith R."/>
            <person name="Enning D."/>
        </authorList>
    </citation>
    <scope>NUCLEOTIDE SEQUENCE</scope>
    <source>
        <strain evidence="10">MIC098Bin6</strain>
    </source>
</reference>
<comment type="caution">
    <text evidence="10">The sequence shown here is derived from an EMBL/GenBank/DDBJ whole genome shotgun (WGS) entry which is preliminary data.</text>
</comment>
<gene>
    <name evidence="10" type="ORF">H0S81_02155</name>
</gene>
<evidence type="ECO:0000256" key="2">
    <source>
        <dbReference type="ARBA" id="ARBA00004196"/>
    </source>
</evidence>
<dbReference type="PANTHER" id="PTHR43598">
    <property type="entry name" value="TUNGSTEN-CONTAINING FORMYLMETHANOFURAN DEHYDROGENASE 2 SUBUNIT B"/>
    <property type="match status" value="1"/>
</dbReference>
<keyword evidence="8" id="KW-0411">Iron-sulfur</keyword>
<evidence type="ECO:0000256" key="3">
    <source>
        <dbReference type="ARBA" id="ARBA00010312"/>
    </source>
</evidence>
<dbReference type="GO" id="GO:0051539">
    <property type="term" value="F:4 iron, 4 sulfur cluster binding"/>
    <property type="evidence" value="ECO:0007669"/>
    <property type="project" value="UniProtKB-KW"/>
</dbReference>
<evidence type="ECO:0000256" key="5">
    <source>
        <dbReference type="ARBA" id="ARBA00022723"/>
    </source>
</evidence>
<evidence type="ECO:0000256" key="7">
    <source>
        <dbReference type="ARBA" id="ARBA00023004"/>
    </source>
</evidence>
<sequence length="169" mass="18718">MAVNWVYSICGMCTVRCPIKVNVQNGKVVFIQGNPHVPAMKGAVCPRGAAGTGLIYDSERPQTPLIREGKRGEGKWRKATWEDALDHVADKLNEVKNRYGAKAIALSDRGGPFRDFHRAFLRGLGTPNYNNHDSSCARNVQHSALSLTGKGRKAVAYDYKHSRHVVLQF</sequence>